<dbReference type="AlphaFoldDB" id="A0A0C2XRR0"/>
<keyword evidence="3" id="KW-1185">Reference proteome</keyword>
<dbReference type="HOGENOM" id="CLU_2638329_0_0_1"/>
<protein>
    <submittedName>
        <fullName evidence="2">Uncharacterized protein</fullName>
    </submittedName>
</protein>
<name>A0A0C2XRR0_HEBCY</name>
<dbReference type="Proteomes" id="UP000053424">
    <property type="component" value="Unassembled WGS sequence"/>
</dbReference>
<gene>
    <name evidence="2" type="ORF">M413DRAFT_178603</name>
</gene>
<organism evidence="2 3">
    <name type="scientific">Hebeloma cylindrosporum</name>
    <dbReference type="NCBI Taxonomy" id="76867"/>
    <lineage>
        <taxon>Eukaryota</taxon>
        <taxon>Fungi</taxon>
        <taxon>Dikarya</taxon>
        <taxon>Basidiomycota</taxon>
        <taxon>Agaricomycotina</taxon>
        <taxon>Agaricomycetes</taxon>
        <taxon>Agaricomycetidae</taxon>
        <taxon>Agaricales</taxon>
        <taxon>Agaricineae</taxon>
        <taxon>Hymenogastraceae</taxon>
        <taxon>Hebeloma</taxon>
    </lineage>
</organism>
<reference evidence="3" key="2">
    <citation type="submission" date="2015-01" db="EMBL/GenBank/DDBJ databases">
        <title>Evolutionary Origins and Diversification of the Mycorrhizal Mutualists.</title>
        <authorList>
            <consortium name="DOE Joint Genome Institute"/>
            <consortium name="Mycorrhizal Genomics Consortium"/>
            <person name="Kohler A."/>
            <person name="Kuo A."/>
            <person name="Nagy L.G."/>
            <person name="Floudas D."/>
            <person name="Copeland A."/>
            <person name="Barry K.W."/>
            <person name="Cichocki N."/>
            <person name="Veneault-Fourrey C."/>
            <person name="LaButti K."/>
            <person name="Lindquist E.A."/>
            <person name="Lipzen A."/>
            <person name="Lundell T."/>
            <person name="Morin E."/>
            <person name="Murat C."/>
            <person name="Riley R."/>
            <person name="Ohm R."/>
            <person name="Sun H."/>
            <person name="Tunlid A."/>
            <person name="Henrissat B."/>
            <person name="Grigoriev I.V."/>
            <person name="Hibbett D.S."/>
            <person name="Martin F."/>
        </authorList>
    </citation>
    <scope>NUCLEOTIDE SEQUENCE [LARGE SCALE GENOMIC DNA]</scope>
    <source>
        <strain evidence="3">h7</strain>
    </source>
</reference>
<evidence type="ECO:0000313" key="3">
    <source>
        <dbReference type="Proteomes" id="UP000053424"/>
    </source>
</evidence>
<accession>A0A0C2XRR0</accession>
<dbReference type="EMBL" id="KN831783">
    <property type="protein sequence ID" value="KIM40393.1"/>
    <property type="molecule type" value="Genomic_DNA"/>
</dbReference>
<reference evidence="2 3" key="1">
    <citation type="submission" date="2014-04" db="EMBL/GenBank/DDBJ databases">
        <authorList>
            <consortium name="DOE Joint Genome Institute"/>
            <person name="Kuo A."/>
            <person name="Gay G."/>
            <person name="Dore J."/>
            <person name="Kohler A."/>
            <person name="Nagy L.G."/>
            <person name="Floudas D."/>
            <person name="Copeland A."/>
            <person name="Barry K.W."/>
            <person name="Cichocki N."/>
            <person name="Veneault-Fourrey C."/>
            <person name="LaButti K."/>
            <person name="Lindquist E.A."/>
            <person name="Lipzen A."/>
            <person name="Lundell T."/>
            <person name="Morin E."/>
            <person name="Murat C."/>
            <person name="Sun H."/>
            <person name="Tunlid A."/>
            <person name="Henrissat B."/>
            <person name="Grigoriev I.V."/>
            <person name="Hibbett D.S."/>
            <person name="Martin F."/>
            <person name="Nordberg H.P."/>
            <person name="Cantor M.N."/>
            <person name="Hua S.X."/>
        </authorList>
    </citation>
    <scope>NUCLEOTIDE SEQUENCE [LARGE SCALE GENOMIC DNA]</scope>
    <source>
        <strain evidence="3">h7</strain>
    </source>
</reference>
<sequence length="77" mass="8547">MEIRMRCPGVVSSEREAEHSKGAGGPYKADSSKELRKVQLCKGKRSALEVAYETRDTSGCLPRPEPMKFSSSERAEE</sequence>
<proteinExistence type="predicted"/>
<evidence type="ECO:0000256" key="1">
    <source>
        <dbReference type="SAM" id="MobiDB-lite"/>
    </source>
</evidence>
<evidence type="ECO:0000313" key="2">
    <source>
        <dbReference type="EMBL" id="KIM40393.1"/>
    </source>
</evidence>
<feature type="region of interest" description="Disordered" evidence="1">
    <location>
        <begin position="56"/>
        <end position="77"/>
    </location>
</feature>
<feature type="region of interest" description="Disordered" evidence="1">
    <location>
        <begin position="1"/>
        <end position="34"/>
    </location>
</feature>